<dbReference type="PANTHER" id="PTHR39173">
    <property type="entry name" value="ACETYLTRANSFERASE"/>
    <property type="match status" value="1"/>
</dbReference>
<dbReference type="KEGG" id="splr:C0J00_02370"/>
<gene>
    <name evidence="2" type="ORF">C0J00_02370</name>
</gene>
<accession>A0A2L0D2J4</accession>
<dbReference type="Gene3D" id="3.40.630.30">
    <property type="match status" value="1"/>
</dbReference>
<dbReference type="OrthoDB" id="9797989at2"/>
<dbReference type="EMBL" id="CP025536">
    <property type="protein sequence ID" value="AUW96053.1"/>
    <property type="molecule type" value="Genomic_DNA"/>
</dbReference>
<dbReference type="GO" id="GO:0016747">
    <property type="term" value="F:acyltransferase activity, transferring groups other than amino-acyl groups"/>
    <property type="evidence" value="ECO:0007669"/>
    <property type="project" value="InterPro"/>
</dbReference>
<protein>
    <submittedName>
        <fullName evidence="2">GNAT family N-acetyltransferase</fullName>
    </submittedName>
</protein>
<name>A0A2L0D2J4_9STRE</name>
<dbReference type="InterPro" id="IPR016181">
    <property type="entry name" value="Acyl_CoA_acyltransferase"/>
</dbReference>
<dbReference type="PROSITE" id="PS51186">
    <property type="entry name" value="GNAT"/>
    <property type="match status" value="1"/>
</dbReference>
<dbReference type="RefSeq" id="WP_104967394.1">
    <property type="nucleotide sequence ID" value="NZ_CP025536.1"/>
</dbReference>
<dbReference type="CDD" id="cd04301">
    <property type="entry name" value="NAT_SF"/>
    <property type="match status" value="1"/>
</dbReference>
<organism evidence="2 3">
    <name type="scientific">Streptococcus pluranimalium</name>
    <dbReference type="NCBI Taxonomy" id="82348"/>
    <lineage>
        <taxon>Bacteria</taxon>
        <taxon>Bacillati</taxon>
        <taxon>Bacillota</taxon>
        <taxon>Bacilli</taxon>
        <taxon>Lactobacillales</taxon>
        <taxon>Streptococcaceae</taxon>
        <taxon>Streptococcus</taxon>
    </lineage>
</organism>
<evidence type="ECO:0000259" key="1">
    <source>
        <dbReference type="PROSITE" id="PS51186"/>
    </source>
</evidence>
<dbReference type="PANTHER" id="PTHR39173:SF1">
    <property type="entry name" value="ACETYLTRANSFERASE"/>
    <property type="match status" value="1"/>
</dbReference>
<keyword evidence="2" id="KW-0808">Transferase</keyword>
<keyword evidence="3" id="KW-1185">Reference proteome</keyword>
<dbReference type="Proteomes" id="UP000238956">
    <property type="component" value="Chromosome"/>
</dbReference>
<dbReference type="InterPro" id="IPR000182">
    <property type="entry name" value="GNAT_dom"/>
</dbReference>
<evidence type="ECO:0000313" key="2">
    <source>
        <dbReference type="EMBL" id="AUW96053.1"/>
    </source>
</evidence>
<dbReference type="AlphaFoldDB" id="A0A2L0D2J4"/>
<proteinExistence type="predicted"/>
<sequence>MEIRKIALSDQKAFFDFEDELLEDKRTNPFIEWWPVEDFKAFVSQSDLSEVKQLDQAYSPFTRYFAFVDGAIAGFVICFWEMEHPDCLTLGHLGYMAAPSFRHQGVAQALIDFALSQYRSRNIGRLLLAAHEDNQASRQLIEKIGGRMIAQETVNHMGSRFKSVKYELIIG</sequence>
<evidence type="ECO:0000313" key="3">
    <source>
        <dbReference type="Proteomes" id="UP000238956"/>
    </source>
</evidence>
<dbReference type="GeneID" id="98392756"/>
<feature type="domain" description="N-acetyltransferase" evidence="1">
    <location>
        <begin position="1"/>
        <end position="171"/>
    </location>
</feature>
<reference evidence="2 3" key="2">
    <citation type="submission" date="2018-02" db="EMBL/GenBank/DDBJ databases">
        <title>Whole genome sequencing analysis of Streptococcus pluranimalium isolated from cattle infected mastitis in China.</title>
        <authorList>
            <person name="Zhang J.-R."/>
            <person name="Hu G.-Z."/>
        </authorList>
    </citation>
    <scope>NUCLEOTIDE SEQUENCE [LARGE SCALE GENOMIC DNA]</scope>
    <source>
        <strain evidence="2 3">TH11417</strain>
    </source>
</reference>
<reference evidence="2 3" key="1">
    <citation type="submission" date="2017-12" db="EMBL/GenBank/DDBJ databases">
        <authorList>
            <person name="Hurst M.R.H."/>
        </authorList>
    </citation>
    <scope>NUCLEOTIDE SEQUENCE [LARGE SCALE GENOMIC DNA]</scope>
    <source>
        <strain evidence="2 3">TH11417</strain>
    </source>
</reference>
<dbReference type="Pfam" id="PF00583">
    <property type="entry name" value="Acetyltransf_1"/>
    <property type="match status" value="1"/>
</dbReference>
<dbReference type="SUPFAM" id="SSF55729">
    <property type="entry name" value="Acyl-CoA N-acyltransferases (Nat)"/>
    <property type="match status" value="1"/>
</dbReference>